<evidence type="ECO:0000256" key="7">
    <source>
        <dbReference type="ARBA" id="ARBA00023125"/>
    </source>
</evidence>
<dbReference type="RefSeq" id="WP_005839905.1">
    <property type="nucleotide sequence ID" value="NZ_GG697141.2"/>
</dbReference>
<keyword evidence="2" id="KW-0235">DNA replication</keyword>
<dbReference type="Gene3D" id="2.10.109.10">
    <property type="entry name" value="Umud Fragment, subunit A"/>
    <property type="match status" value="1"/>
</dbReference>
<dbReference type="GO" id="GO:0004252">
    <property type="term" value="F:serine-type endopeptidase activity"/>
    <property type="evidence" value="ECO:0007669"/>
    <property type="project" value="UniProtKB-EC"/>
</dbReference>
<feature type="domain" description="Peptidase S24/S26A/S26B/S26C" evidence="11">
    <location>
        <begin position="89"/>
        <end position="199"/>
    </location>
</feature>
<dbReference type="InterPro" id="IPR006199">
    <property type="entry name" value="LexA_DNA-bd_dom"/>
</dbReference>
<dbReference type="AlphaFoldDB" id="C9KKJ5"/>
<keyword evidence="8" id="KW-0804">Transcription</keyword>
<dbReference type="GO" id="GO:0006281">
    <property type="term" value="P:DNA repair"/>
    <property type="evidence" value="ECO:0007669"/>
    <property type="project" value="UniProtKB-KW"/>
</dbReference>
<dbReference type="GO" id="GO:0006508">
    <property type="term" value="P:proteolysis"/>
    <property type="evidence" value="ECO:0007669"/>
    <property type="project" value="InterPro"/>
</dbReference>
<keyword evidence="10" id="KW-0742">SOS response</keyword>
<evidence type="ECO:0000256" key="9">
    <source>
        <dbReference type="ARBA" id="ARBA00023204"/>
    </source>
</evidence>
<dbReference type="Pfam" id="PF01726">
    <property type="entry name" value="LexA_DNA_bind"/>
    <property type="match status" value="1"/>
</dbReference>
<dbReference type="EMBL" id="ABWK02000009">
    <property type="protein sequence ID" value="EEX69645.1"/>
    <property type="molecule type" value="Genomic_DNA"/>
</dbReference>
<proteinExistence type="predicted"/>
<comment type="caution">
    <text evidence="13">The sequence shown here is derived from an EMBL/GenBank/DDBJ whole genome shotgun (WGS) entry which is preliminary data.</text>
</comment>
<feature type="domain" description="LexA repressor DNA-binding" evidence="12">
    <location>
        <begin position="8"/>
        <end position="68"/>
    </location>
</feature>
<keyword evidence="7" id="KW-0238">DNA-binding</keyword>
<dbReference type="InterPro" id="IPR036390">
    <property type="entry name" value="WH_DNA-bd_sf"/>
</dbReference>
<dbReference type="NCBIfam" id="TIGR00498">
    <property type="entry name" value="lexA"/>
    <property type="match status" value="1"/>
</dbReference>
<keyword evidence="14" id="KW-1185">Reference proteome</keyword>
<evidence type="ECO:0000256" key="6">
    <source>
        <dbReference type="ARBA" id="ARBA00023015"/>
    </source>
</evidence>
<dbReference type="GO" id="GO:0006260">
    <property type="term" value="P:DNA replication"/>
    <property type="evidence" value="ECO:0007669"/>
    <property type="project" value="UniProtKB-KW"/>
</dbReference>
<dbReference type="SUPFAM" id="SSF46785">
    <property type="entry name" value="Winged helix' DNA-binding domain"/>
    <property type="match status" value="1"/>
</dbReference>
<dbReference type="Gene3D" id="1.10.10.10">
    <property type="entry name" value="Winged helix-like DNA-binding domain superfamily/Winged helix DNA-binding domain"/>
    <property type="match status" value="1"/>
</dbReference>
<dbReference type="eggNOG" id="COG1974">
    <property type="taxonomic scope" value="Bacteria"/>
</dbReference>
<evidence type="ECO:0000259" key="12">
    <source>
        <dbReference type="Pfam" id="PF01726"/>
    </source>
</evidence>
<keyword evidence="6" id="KW-0805">Transcription regulation</keyword>
<evidence type="ECO:0000256" key="3">
    <source>
        <dbReference type="ARBA" id="ARBA00022763"/>
    </source>
</evidence>
<evidence type="ECO:0000313" key="14">
    <source>
        <dbReference type="Proteomes" id="UP000003671"/>
    </source>
</evidence>
<accession>C9KKJ5</accession>
<dbReference type="InterPro" id="IPR036388">
    <property type="entry name" value="WH-like_DNA-bd_sf"/>
</dbReference>
<dbReference type="Pfam" id="PF00717">
    <property type="entry name" value="Peptidase_S24"/>
    <property type="match status" value="1"/>
</dbReference>
<dbReference type="GO" id="GO:0045892">
    <property type="term" value="P:negative regulation of DNA-templated transcription"/>
    <property type="evidence" value="ECO:0007669"/>
    <property type="project" value="InterPro"/>
</dbReference>
<dbReference type="InterPro" id="IPR036286">
    <property type="entry name" value="LexA/Signal_pep-like_sf"/>
</dbReference>
<keyword evidence="4 13" id="KW-0378">Hydrolase</keyword>
<dbReference type="Proteomes" id="UP000003671">
    <property type="component" value="Unassembled WGS sequence"/>
</dbReference>
<dbReference type="STRING" id="500635.MITSMUL_03694"/>
<evidence type="ECO:0000256" key="5">
    <source>
        <dbReference type="ARBA" id="ARBA00022813"/>
    </source>
</evidence>
<dbReference type="InterPro" id="IPR006200">
    <property type="entry name" value="LexA"/>
</dbReference>
<name>C9KKJ5_9FIRM</name>
<gene>
    <name evidence="13" type="primary">lexA</name>
    <name evidence="13" type="ORF">MITSMUL_03694</name>
</gene>
<evidence type="ECO:0000313" key="13">
    <source>
        <dbReference type="EMBL" id="EEX69645.1"/>
    </source>
</evidence>
<sequence length="205" mass="23261">MRKTRKSSDRQKEIFQFIKAFLLEKGYPPSVREIGEAVGLKSSSTVHGYLSRLEANGMIKRDPTKPRAIDILDERPWRQNVPVPMLMGIHKGAALFSERNIRDVYSFPQDMLGTHKKTYLLHMPDDGLQQAGIAEGDVLFITPQEFANDFDLVVAETEGRTLVRYFRQDEDGTYLQSTAETADSTEPCKNAVTIVARVISVYHRI</sequence>
<evidence type="ECO:0000256" key="10">
    <source>
        <dbReference type="ARBA" id="ARBA00023236"/>
    </source>
</evidence>
<evidence type="ECO:0000256" key="4">
    <source>
        <dbReference type="ARBA" id="ARBA00022801"/>
    </source>
</evidence>
<keyword evidence="1" id="KW-0678">Repressor</keyword>
<dbReference type="EC" id="3.4.21.88" evidence="13"/>
<evidence type="ECO:0000256" key="1">
    <source>
        <dbReference type="ARBA" id="ARBA00022491"/>
    </source>
</evidence>
<dbReference type="FunFam" id="1.10.10.10:FF:000009">
    <property type="entry name" value="LexA repressor"/>
    <property type="match status" value="1"/>
</dbReference>
<evidence type="ECO:0000256" key="2">
    <source>
        <dbReference type="ARBA" id="ARBA00022705"/>
    </source>
</evidence>
<evidence type="ECO:0000259" key="11">
    <source>
        <dbReference type="Pfam" id="PF00717"/>
    </source>
</evidence>
<dbReference type="InterPro" id="IPR015927">
    <property type="entry name" value="Peptidase_S24_S26A/B/C"/>
</dbReference>
<dbReference type="SUPFAM" id="SSF51306">
    <property type="entry name" value="LexA/Signal peptidase"/>
    <property type="match status" value="1"/>
</dbReference>
<dbReference type="GeneID" id="93480843"/>
<keyword evidence="5" id="KW-0068">Autocatalytic cleavage</keyword>
<dbReference type="GO" id="GO:0003677">
    <property type="term" value="F:DNA binding"/>
    <property type="evidence" value="ECO:0007669"/>
    <property type="project" value="UniProtKB-KW"/>
</dbReference>
<organism evidence="13 14">
    <name type="scientific">Mitsuokella multacida DSM 20544</name>
    <dbReference type="NCBI Taxonomy" id="500635"/>
    <lineage>
        <taxon>Bacteria</taxon>
        <taxon>Bacillati</taxon>
        <taxon>Bacillota</taxon>
        <taxon>Negativicutes</taxon>
        <taxon>Selenomonadales</taxon>
        <taxon>Selenomonadaceae</taxon>
        <taxon>Mitsuokella</taxon>
    </lineage>
</organism>
<keyword evidence="3" id="KW-0227">DNA damage</keyword>
<dbReference type="PANTHER" id="PTHR33516:SF2">
    <property type="entry name" value="LEXA REPRESSOR-RELATED"/>
    <property type="match status" value="1"/>
</dbReference>
<reference evidence="13" key="1">
    <citation type="submission" date="2009-09" db="EMBL/GenBank/DDBJ databases">
        <authorList>
            <person name="Weinstock G."/>
            <person name="Sodergren E."/>
            <person name="Clifton S."/>
            <person name="Fulton L."/>
            <person name="Fulton B."/>
            <person name="Courtney L."/>
            <person name="Fronick C."/>
            <person name="Harrison M."/>
            <person name="Strong C."/>
            <person name="Farmer C."/>
            <person name="Delahaunty K."/>
            <person name="Markovic C."/>
            <person name="Hall O."/>
            <person name="Minx P."/>
            <person name="Tomlinson C."/>
            <person name="Mitreva M."/>
            <person name="Nelson J."/>
            <person name="Hou S."/>
            <person name="Wollam A."/>
            <person name="Pepin K.H."/>
            <person name="Johnson M."/>
            <person name="Bhonagiri V."/>
            <person name="Nash W.E."/>
            <person name="Warren W."/>
            <person name="Chinwalla A."/>
            <person name="Mardis E.R."/>
            <person name="Wilson R.K."/>
        </authorList>
    </citation>
    <scope>NUCLEOTIDE SEQUENCE [LARGE SCALE GENOMIC DNA]</scope>
    <source>
        <strain evidence="13">DSM 20544</strain>
    </source>
</reference>
<protein>
    <submittedName>
        <fullName evidence="13">Repressor LexA</fullName>
        <ecNumber evidence="13">3.4.21.88</ecNumber>
    </submittedName>
</protein>
<dbReference type="PANTHER" id="PTHR33516">
    <property type="entry name" value="LEXA REPRESSOR"/>
    <property type="match status" value="1"/>
</dbReference>
<dbReference type="GO" id="GO:0009432">
    <property type="term" value="P:SOS response"/>
    <property type="evidence" value="ECO:0007669"/>
    <property type="project" value="UniProtKB-KW"/>
</dbReference>
<keyword evidence="9" id="KW-0234">DNA repair</keyword>
<evidence type="ECO:0000256" key="8">
    <source>
        <dbReference type="ARBA" id="ARBA00023163"/>
    </source>
</evidence>
<dbReference type="InterPro" id="IPR050077">
    <property type="entry name" value="LexA_repressor"/>
</dbReference>
<dbReference type="PATRIC" id="fig|500635.8.peg.1078"/>
<dbReference type="HOGENOM" id="CLU_066192_45_1_9"/>